<evidence type="ECO:0000256" key="1">
    <source>
        <dbReference type="ARBA" id="ARBA00004418"/>
    </source>
</evidence>
<evidence type="ECO:0000313" key="6">
    <source>
        <dbReference type="Proteomes" id="UP000076603"/>
    </source>
</evidence>
<dbReference type="GO" id="GO:0042597">
    <property type="term" value="C:periplasmic space"/>
    <property type="evidence" value="ECO:0007669"/>
    <property type="project" value="UniProtKB-SubCell"/>
</dbReference>
<organism evidence="5 6">
    <name type="scientific">Clostridium magnum DSM 2767</name>
    <dbReference type="NCBI Taxonomy" id="1121326"/>
    <lineage>
        <taxon>Bacteria</taxon>
        <taxon>Bacillati</taxon>
        <taxon>Bacillota</taxon>
        <taxon>Clostridia</taxon>
        <taxon>Eubacteriales</taxon>
        <taxon>Clostridiaceae</taxon>
        <taxon>Clostridium</taxon>
    </lineage>
</organism>
<dbReference type="Gene3D" id="3.40.190.10">
    <property type="entry name" value="Periplasmic binding protein-like II"/>
    <property type="match status" value="2"/>
</dbReference>
<proteinExistence type="inferred from homology"/>
<keyword evidence="3" id="KW-0732">Signal</keyword>
<accession>A0A161XG09</accession>
<dbReference type="PANTHER" id="PTHR30024:SF47">
    <property type="entry name" value="TAURINE-BINDING PERIPLASMIC PROTEIN"/>
    <property type="match status" value="1"/>
</dbReference>
<evidence type="ECO:0000313" key="5">
    <source>
        <dbReference type="EMBL" id="KZL93506.1"/>
    </source>
</evidence>
<name>A0A161XG09_9CLOT</name>
<comment type="subcellular location">
    <subcellularLocation>
        <location evidence="1">Periplasm</location>
    </subcellularLocation>
</comment>
<dbReference type="OrthoDB" id="9802202at2"/>
<dbReference type="EMBL" id="LWAE01000001">
    <property type="protein sequence ID" value="KZL93506.1"/>
    <property type="molecule type" value="Genomic_DNA"/>
</dbReference>
<evidence type="ECO:0000256" key="2">
    <source>
        <dbReference type="ARBA" id="ARBA00010742"/>
    </source>
</evidence>
<dbReference type="STRING" id="1121326.CLMAG_05520"/>
<gene>
    <name evidence="5" type="primary">ssuA_1</name>
    <name evidence="5" type="ORF">CLMAG_05520</name>
</gene>
<dbReference type="PATRIC" id="fig|1121326.3.peg.508"/>
<evidence type="ECO:0000256" key="3">
    <source>
        <dbReference type="ARBA" id="ARBA00022729"/>
    </source>
</evidence>
<dbReference type="SUPFAM" id="SSF53850">
    <property type="entry name" value="Periplasmic binding protein-like II"/>
    <property type="match status" value="1"/>
</dbReference>
<comment type="caution">
    <text evidence="5">The sequence shown here is derived from an EMBL/GenBank/DDBJ whole genome shotgun (WGS) entry which is preliminary data.</text>
</comment>
<dbReference type="PROSITE" id="PS51257">
    <property type="entry name" value="PROKAR_LIPOPROTEIN"/>
    <property type="match status" value="1"/>
</dbReference>
<keyword evidence="6" id="KW-1185">Reference proteome</keyword>
<protein>
    <submittedName>
        <fullName evidence="5">Putative aliphatic sulfonates-binding protein</fullName>
    </submittedName>
</protein>
<reference evidence="5 6" key="1">
    <citation type="submission" date="2016-04" db="EMBL/GenBank/DDBJ databases">
        <title>Genome sequence of Clostridium magnum DSM 2767.</title>
        <authorList>
            <person name="Poehlein A."/>
            <person name="Uhlig R."/>
            <person name="Fischer R."/>
            <person name="Bahl H."/>
            <person name="Daniel R."/>
        </authorList>
    </citation>
    <scope>NUCLEOTIDE SEQUENCE [LARGE SCALE GENOMIC DNA]</scope>
    <source>
        <strain evidence="5 6">DSM 2767</strain>
    </source>
</reference>
<dbReference type="Pfam" id="PF09084">
    <property type="entry name" value="NMT1"/>
    <property type="match status" value="1"/>
</dbReference>
<feature type="domain" description="SsuA/THI5-like" evidence="4">
    <location>
        <begin position="50"/>
        <end position="262"/>
    </location>
</feature>
<dbReference type="InterPro" id="IPR015168">
    <property type="entry name" value="SsuA/THI5"/>
</dbReference>
<sequence>MKKSKLTIYSLVSCFIFIIALFAGCGGTKTTNENLTTVKLNEVTRSVFYAPMYVAISEGFFKEEGINIDLTTGQGADKTMQQVLSGSVDIGFCGPEQVIYIYNQKKEDYPVLFAQLTQKDGSFLVSRKDEKNFKWESLKGKTLIGGRPGGVPEMALEYVLKNHGLQPGKDLNVITNIAFAATTGAFKGGTGEYAALFEPNASMLKKDNSGYVVASVGEEAGVIPYTCFFSTKSYMDKNPQIIEKFTRAIYKGQLWVQKHSDEEVAKSIKSFFPGIDESILVSVTKNYRSIDAFAPTPILKSENLSRLMDIIQSYKTELIPQRPAFDKIVNNTFGEKAIKDIK</sequence>
<evidence type="ECO:0000259" key="4">
    <source>
        <dbReference type="Pfam" id="PF09084"/>
    </source>
</evidence>
<comment type="similarity">
    <text evidence="2">Belongs to the bacterial solute-binding protein SsuA/TauA family.</text>
</comment>
<dbReference type="AlphaFoldDB" id="A0A161XG09"/>
<dbReference type="RefSeq" id="WP_066617610.1">
    <property type="nucleotide sequence ID" value="NZ_FQXL01000024.1"/>
</dbReference>
<dbReference type="PANTHER" id="PTHR30024">
    <property type="entry name" value="ALIPHATIC SULFONATES-BINDING PROTEIN-RELATED"/>
    <property type="match status" value="1"/>
</dbReference>
<dbReference type="Proteomes" id="UP000076603">
    <property type="component" value="Unassembled WGS sequence"/>
</dbReference>